<name>X1MAF2_9ZZZZ</name>
<reference evidence="2" key="1">
    <citation type="journal article" date="2014" name="Front. Microbiol.">
        <title>High frequency of phylogenetically diverse reductive dehalogenase-homologous genes in deep subseafloor sedimentary metagenomes.</title>
        <authorList>
            <person name="Kawai M."/>
            <person name="Futagami T."/>
            <person name="Toyoda A."/>
            <person name="Takaki Y."/>
            <person name="Nishi S."/>
            <person name="Hori S."/>
            <person name="Arai W."/>
            <person name="Tsubouchi T."/>
            <person name="Morono Y."/>
            <person name="Uchiyama I."/>
            <person name="Ito T."/>
            <person name="Fujiyama A."/>
            <person name="Inagaki F."/>
            <person name="Takami H."/>
        </authorList>
    </citation>
    <scope>NUCLEOTIDE SEQUENCE</scope>
    <source>
        <strain evidence="2">Expedition CK06-06</strain>
    </source>
</reference>
<feature type="non-terminal residue" evidence="2">
    <location>
        <position position="75"/>
    </location>
</feature>
<keyword evidence="1" id="KW-1133">Transmembrane helix</keyword>
<sequence length="75" mass="8548">MNIEEELTNISNKIDKYHKENINRASRNKYINLSYILWGFALATTGLAVTNPNAITIAIAFAFLIFGFCSLWYLS</sequence>
<protein>
    <submittedName>
        <fullName evidence="2">Uncharacterized protein</fullName>
    </submittedName>
</protein>
<keyword evidence="1" id="KW-0812">Transmembrane</keyword>
<organism evidence="2">
    <name type="scientific">marine sediment metagenome</name>
    <dbReference type="NCBI Taxonomy" id="412755"/>
    <lineage>
        <taxon>unclassified sequences</taxon>
        <taxon>metagenomes</taxon>
        <taxon>ecological metagenomes</taxon>
    </lineage>
</organism>
<feature type="transmembrane region" description="Helical" evidence="1">
    <location>
        <begin position="30"/>
        <end position="49"/>
    </location>
</feature>
<keyword evidence="1" id="KW-0472">Membrane</keyword>
<gene>
    <name evidence="2" type="ORF">S06H3_17998</name>
</gene>
<evidence type="ECO:0000313" key="2">
    <source>
        <dbReference type="EMBL" id="GAI11675.1"/>
    </source>
</evidence>
<feature type="transmembrane region" description="Helical" evidence="1">
    <location>
        <begin position="55"/>
        <end position="74"/>
    </location>
</feature>
<proteinExistence type="predicted"/>
<dbReference type="EMBL" id="BARV01009055">
    <property type="protein sequence ID" value="GAI11675.1"/>
    <property type="molecule type" value="Genomic_DNA"/>
</dbReference>
<dbReference type="AlphaFoldDB" id="X1MAF2"/>
<evidence type="ECO:0000256" key="1">
    <source>
        <dbReference type="SAM" id="Phobius"/>
    </source>
</evidence>
<comment type="caution">
    <text evidence="2">The sequence shown here is derived from an EMBL/GenBank/DDBJ whole genome shotgun (WGS) entry which is preliminary data.</text>
</comment>
<accession>X1MAF2</accession>